<keyword evidence="1" id="KW-0472">Membrane</keyword>
<feature type="transmembrane region" description="Helical" evidence="1">
    <location>
        <begin position="319"/>
        <end position="338"/>
    </location>
</feature>
<dbReference type="Pfam" id="PF00248">
    <property type="entry name" value="Aldo_ket_red"/>
    <property type="match status" value="1"/>
</dbReference>
<dbReference type="InParanoid" id="G0N4Y3"/>
<dbReference type="EMBL" id="GL379839">
    <property type="protein sequence ID" value="EGT53051.1"/>
    <property type="molecule type" value="Genomic_DNA"/>
</dbReference>
<keyword evidence="4" id="KW-1185">Reference proteome</keyword>
<reference evidence="4" key="1">
    <citation type="submission" date="2011-07" db="EMBL/GenBank/DDBJ databases">
        <authorList>
            <consortium name="Caenorhabditis brenneri Sequencing and Analysis Consortium"/>
            <person name="Wilson R.K."/>
        </authorList>
    </citation>
    <scope>NUCLEOTIDE SEQUENCE [LARGE SCALE GENOMIC DNA]</scope>
    <source>
        <strain evidence="4">PB2801</strain>
    </source>
</reference>
<keyword evidence="1" id="KW-0812">Transmembrane</keyword>
<keyword evidence="1" id="KW-1133">Transmembrane helix</keyword>
<dbReference type="STRING" id="135651.G0N4Y3"/>
<evidence type="ECO:0000259" key="2">
    <source>
        <dbReference type="Pfam" id="PF00248"/>
    </source>
</evidence>
<dbReference type="AlphaFoldDB" id="G0N4Y3"/>
<accession>G0N4Y3</accession>
<dbReference type="SUPFAM" id="SSF51430">
    <property type="entry name" value="NAD(P)-linked oxidoreductase"/>
    <property type="match status" value="1"/>
</dbReference>
<dbReference type="Gene3D" id="3.20.20.100">
    <property type="entry name" value="NADP-dependent oxidoreductase domain"/>
    <property type="match status" value="1"/>
</dbReference>
<dbReference type="Proteomes" id="UP000008068">
    <property type="component" value="Unassembled WGS sequence"/>
</dbReference>
<sequence length="342" mass="38811">MPAVSLNISDIHPNKVSESVKIAMEKGIRSIDSTGNSNNEKMVGIFIRRLLEQQLIRSQYEFFYALHIYGPNLEQEEITTKLHKSLSNFKIQYVNLVIVHTATTNFSVAEILAILRCHVGHQSISVGVMVWDSNDKARSAAEGTVTNDENSITLRALMPYETEPAEAAYHDFQELGETEERNTKKELPICILHNKDLEIVKPVGGVVNFHSQTLKREVYRHHFEEFQADFRRMSHMEFAQLDFTHIGLPGYSLNNDESCPNARTSAEEVDAQVGPIINEALHSVRSVDVEAREIVEQIDDDAQQLIEREFIGNKVMKEVAVLGLMIFFIIIFVVISILPNYI</sequence>
<organism evidence="4">
    <name type="scientific">Caenorhabditis brenneri</name>
    <name type="common">Nematode worm</name>
    <dbReference type="NCBI Taxonomy" id="135651"/>
    <lineage>
        <taxon>Eukaryota</taxon>
        <taxon>Metazoa</taxon>
        <taxon>Ecdysozoa</taxon>
        <taxon>Nematoda</taxon>
        <taxon>Chromadorea</taxon>
        <taxon>Rhabditida</taxon>
        <taxon>Rhabditina</taxon>
        <taxon>Rhabditomorpha</taxon>
        <taxon>Rhabditoidea</taxon>
        <taxon>Rhabditidae</taxon>
        <taxon>Peloderinae</taxon>
        <taxon>Caenorhabditis</taxon>
    </lineage>
</organism>
<evidence type="ECO:0000256" key="1">
    <source>
        <dbReference type="SAM" id="Phobius"/>
    </source>
</evidence>
<evidence type="ECO:0000313" key="4">
    <source>
        <dbReference type="Proteomes" id="UP000008068"/>
    </source>
</evidence>
<feature type="domain" description="NADP-dependent oxidoreductase" evidence="2">
    <location>
        <begin position="10"/>
        <end position="115"/>
    </location>
</feature>
<protein>
    <recommendedName>
        <fullName evidence="2">NADP-dependent oxidoreductase domain-containing protein</fullName>
    </recommendedName>
</protein>
<gene>
    <name evidence="3" type="ORF">CAEBREN_23852</name>
</gene>
<evidence type="ECO:0000313" key="3">
    <source>
        <dbReference type="EMBL" id="EGT53051.1"/>
    </source>
</evidence>
<proteinExistence type="predicted"/>
<name>G0N4Y3_CAEBE</name>
<dbReference type="HOGENOM" id="CLU_811919_0_0_1"/>
<dbReference type="InterPro" id="IPR036812">
    <property type="entry name" value="NAD(P)_OxRdtase_dom_sf"/>
</dbReference>
<dbReference type="InterPro" id="IPR023210">
    <property type="entry name" value="NADP_OxRdtase_dom"/>
</dbReference>